<dbReference type="InterPro" id="IPR027417">
    <property type="entry name" value="P-loop_NTPase"/>
</dbReference>
<dbReference type="InterPro" id="IPR006703">
    <property type="entry name" value="G_AIG1"/>
</dbReference>
<keyword evidence="2" id="KW-0547">Nucleotide-binding</keyword>
<evidence type="ECO:0000256" key="3">
    <source>
        <dbReference type="ARBA" id="ARBA00023134"/>
    </source>
</evidence>
<evidence type="ECO:0000313" key="5">
    <source>
        <dbReference type="Ensembl" id="ENSACIP00000001777.1"/>
    </source>
</evidence>
<dbReference type="InterPro" id="IPR045058">
    <property type="entry name" value="GIMA/IAN/Toc"/>
</dbReference>
<dbReference type="Pfam" id="PF04548">
    <property type="entry name" value="AIG1"/>
    <property type="match status" value="1"/>
</dbReference>
<dbReference type="Proteomes" id="UP000261340">
    <property type="component" value="Unplaced"/>
</dbReference>
<protein>
    <recommendedName>
        <fullName evidence="4">AIG1-type G domain-containing protein</fullName>
    </recommendedName>
</protein>
<dbReference type="PANTHER" id="PTHR10903:SF170">
    <property type="entry name" value="GTPASE IMAP FAMILY MEMBER 7"/>
    <property type="match status" value="1"/>
</dbReference>
<feature type="domain" description="AIG1-type G" evidence="4">
    <location>
        <begin position="8"/>
        <end position="157"/>
    </location>
</feature>
<evidence type="ECO:0000313" key="6">
    <source>
        <dbReference type="Proteomes" id="UP000261340"/>
    </source>
</evidence>
<keyword evidence="6" id="KW-1185">Reference proteome</keyword>
<name>A0A3Q0QTY4_AMPCI</name>
<dbReference type="GeneTree" id="ENSGT01120000271858"/>
<evidence type="ECO:0000259" key="4">
    <source>
        <dbReference type="PROSITE" id="PS51720"/>
    </source>
</evidence>
<reference evidence="5" key="2">
    <citation type="submission" date="2025-09" db="UniProtKB">
        <authorList>
            <consortium name="Ensembl"/>
        </authorList>
    </citation>
    <scope>IDENTIFICATION</scope>
</reference>
<dbReference type="Ensembl" id="ENSACIT00000001853.1">
    <property type="protein sequence ID" value="ENSACIP00000001777.1"/>
    <property type="gene ID" value="ENSACIG00000001465.1"/>
</dbReference>
<dbReference type="AlphaFoldDB" id="A0A3Q0QTY4"/>
<dbReference type="PROSITE" id="PS51720">
    <property type="entry name" value="G_AIG1"/>
    <property type="match status" value="1"/>
</dbReference>
<proteinExistence type="inferred from homology"/>
<dbReference type="GO" id="GO:0005525">
    <property type="term" value="F:GTP binding"/>
    <property type="evidence" value="ECO:0007669"/>
    <property type="project" value="UniProtKB-KW"/>
</dbReference>
<accession>A0A3Q0QTY4</accession>
<reference evidence="5" key="1">
    <citation type="submission" date="2025-08" db="UniProtKB">
        <authorList>
            <consortium name="Ensembl"/>
        </authorList>
    </citation>
    <scope>IDENTIFICATION</scope>
</reference>
<dbReference type="PANTHER" id="PTHR10903">
    <property type="entry name" value="GTPASE, IMAP FAMILY MEMBER-RELATED"/>
    <property type="match status" value="1"/>
</dbReference>
<comment type="similarity">
    <text evidence="1">Belongs to the TRAFAC class TrmE-Era-EngA-EngB-Septin-like GTPase superfamily. AIG1/Toc34/Toc159-like paraseptin GTPase family. IAN subfamily.</text>
</comment>
<sequence length="157" mass="17061">MSLLNSPTGDLRIVLLGKTGAGKSSAGNTILGRRAFPVSPTTECKKETGMFEGQTLAVVDTPGLMNNMLTEEQVKREISTSISFTAPGPHVFLMVIPAGRFTKEVEEAMKTIQQMFRDKAAASTMVSFQITLTRLTDKMIKSKGTSAELCQSFFSIF</sequence>
<dbReference type="SUPFAM" id="SSF52540">
    <property type="entry name" value="P-loop containing nucleoside triphosphate hydrolases"/>
    <property type="match status" value="1"/>
</dbReference>
<evidence type="ECO:0000256" key="1">
    <source>
        <dbReference type="ARBA" id="ARBA00008535"/>
    </source>
</evidence>
<dbReference type="Gene3D" id="3.40.50.300">
    <property type="entry name" value="P-loop containing nucleotide triphosphate hydrolases"/>
    <property type="match status" value="1"/>
</dbReference>
<dbReference type="OMA" id="TIQQMFR"/>
<keyword evidence="3" id="KW-0342">GTP-binding</keyword>
<evidence type="ECO:0000256" key="2">
    <source>
        <dbReference type="ARBA" id="ARBA00022741"/>
    </source>
</evidence>
<organism evidence="5 6">
    <name type="scientific">Amphilophus citrinellus</name>
    <name type="common">Midas cichlid</name>
    <name type="synonym">Cichlasoma citrinellum</name>
    <dbReference type="NCBI Taxonomy" id="61819"/>
    <lineage>
        <taxon>Eukaryota</taxon>
        <taxon>Metazoa</taxon>
        <taxon>Chordata</taxon>
        <taxon>Craniata</taxon>
        <taxon>Vertebrata</taxon>
        <taxon>Euteleostomi</taxon>
        <taxon>Actinopterygii</taxon>
        <taxon>Neopterygii</taxon>
        <taxon>Teleostei</taxon>
        <taxon>Neoteleostei</taxon>
        <taxon>Acanthomorphata</taxon>
        <taxon>Ovalentaria</taxon>
        <taxon>Cichlomorphae</taxon>
        <taxon>Cichliformes</taxon>
        <taxon>Cichlidae</taxon>
        <taxon>New World cichlids</taxon>
        <taxon>Cichlasomatinae</taxon>
        <taxon>Heroini</taxon>
        <taxon>Amphilophus</taxon>
    </lineage>
</organism>